<dbReference type="InterPro" id="IPR011009">
    <property type="entry name" value="Kinase-like_dom_sf"/>
</dbReference>
<evidence type="ECO:0000313" key="3">
    <source>
        <dbReference type="Proteomes" id="UP000242457"/>
    </source>
</evidence>
<dbReference type="EMBL" id="KZ288293">
    <property type="protein sequence ID" value="PBC29048.1"/>
    <property type="molecule type" value="Genomic_DNA"/>
</dbReference>
<organism evidence="2 3">
    <name type="scientific">Apis cerana cerana</name>
    <name type="common">Oriental honeybee</name>
    <dbReference type="NCBI Taxonomy" id="94128"/>
    <lineage>
        <taxon>Eukaryota</taxon>
        <taxon>Metazoa</taxon>
        <taxon>Ecdysozoa</taxon>
        <taxon>Arthropoda</taxon>
        <taxon>Hexapoda</taxon>
        <taxon>Insecta</taxon>
        <taxon>Pterygota</taxon>
        <taxon>Neoptera</taxon>
        <taxon>Endopterygota</taxon>
        <taxon>Hymenoptera</taxon>
        <taxon>Apocrita</taxon>
        <taxon>Aculeata</taxon>
        <taxon>Apoidea</taxon>
        <taxon>Anthophila</taxon>
        <taxon>Apidae</taxon>
        <taxon>Apis</taxon>
    </lineage>
</organism>
<gene>
    <name evidence="2" type="ORF">APICC_03453</name>
</gene>
<dbReference type="STRING" id="94128.A0A2A3EBF1"/>
<dbReference type="Pfam" id="PF02958">
    <property type="entry name" value="EcKL"/>
    <property type="match status" value="1"/>
</dbReference>
<dbReference type="InterPro" id="IPR015897">
    <property type="entry name" value="CHK_kinase-like"/>
</dbReference>
<dbReference type="PANTHER" id="PTHR11012:SF8">
    <property type="entry name" value="JUVENILE HORMONE-INDUCIBLE PROTEIN 26"/>
    <property type="match status" value="1"/>
</dbReference>
<dbReference type="InterPro" id="IPR004119">
    <property type="entry name" value="EcKL"/>
</dbReference>
<dbReference type="SMART" id="SM00587">
    <property type="entry name" value="CHK"/>
    <property type="match status" value="1"/>
</dbReference>
<name>A0A2A3EBF1_APICC</name>
<dbReference type="Proteomes" id="UP000242457">
    <property type="component" value="Unassembled WGS sequence"/>
</dbReference>
<feature type="domain" description="CHK kinase-like" evidence="1">
    <location>
        <begin position="118"/>
        <end position="311"/>
    </location>
</feature>
<keyword evidence="2" id="KW-0808">Transferase</keyword>
<dbReference type="OrthoDB" id="191037at2759"/>
<evidence type="ECO:0000313" key="2">
    <source>
        <dbReference type="EMBL" id="PBC29048.1"/>
    </source>
</evidence>
<reference evidence="2 3" key="1">
    <citation type="submission" date="2014-07" db="EMBL/GenBank/DDBJ databases">
        <title>Genomic and transcriptomic analysis on Apis cerana provide comprehensive insights into honey bee biology.</title>
        <authorList>
            <person name="Diao Q."/>
            <person name="Sun L."/>
            <person name="Zheng H."/>
            <person name="Zheng H."/>
            <person name="Xu S."/>
            <person name="Wang S."/>
            <person name="Zeng Z."/>
            <person name="Hu F."/>
            <person name="Su S."/>
            <person name="Wu J."/>
        </authorList>
    </citation>
    <scope>NUCLEOTIDE SEQUENCE [LARGE SCALE GENOMIC DNA]</scope>
    <source>
        <tissue evidence="2">Pupae without intestine</tissue>
    </source>
</reference>
<evidence type="ECO:0000259" key="1">
    <source>
        <dbReference type="SMART" id="SM00587"/>
    </source>
</evidence>
<keyword evidence="3" id="KW-1185">Reference proteome</keyword>
<protein>
    <submittedName>
        <fullName evidence="2">Kinase protein</fullName>
    </submittedName>
</protein>
<keyword evidence="2" id="KW-0418">Kinase</keyword>
<dbReference type="Gene3D" id="3.90.1200.10">
    <property type="match status" value="1"/>
</dbReference>
<accession>A0A2A3EBF1</accession>
<dbReference type="SUPFAM" id="SSF56112">
    <property type="entry name" value="Protein kinase-like (PK-like)"/>
    <property type="match status" value="1"/>
</dbReference>
<sequence>MCERSEKDLLDPLINKIVANLGKDFDDVRYEISVPEDSFFISNLYFLNINSNAKDTDKKRTVNVVLKKPPAIADVRDVMRTNEQFHNEILFYQRYAKHHEEFPRCLLAEEKPPSDSVIVLENVIAQRGYDISKWKHDVPIEYTMAAFREIARFHAKAYVAKERRGEEFFDFVNGLQEVRYYSESILKVVYDGTANRSVKYLRGRGYDPRFCDKLEDKLRNTYDDLVMKYVKPEEPLATLCHGDFTMNNTLFKNENGEIKCMFIDFALTRYGSPVLDLSTFLCLHCARQVDKSMLDKVLKAYHDSLTRCLEESGVDSEKYSFEALREDYKRKGLFGFFVATFFLPTVMGLGDCSPEKFIKIDIQNWGLALCEQGGDECSEIMANMLLRLKEFGCLDDLLDD</sequence>
<proteinExistence type="predicted"/>
<dbReference type="AlphaFoldDB" id="A0A2A3EBF1"/>
<dbReference type="PANTHER" id="PTHR11012">
    <property type="entry name" value="PROTEIN KINASE-LIKE DOMAIN-CONTAINING"/>
    <property type="match status" value="1"/>
</dbReference>
<dbReference type="GO" id="GO:0016301">
    <property type="term" value="F:kinase activity"/>
    <property type="evidence" value="ECO:0007669"/>
    <property type="project" value="UniProtKB-KW"/>
</dbReference>